<dbReference type="PROSITE" id="PS00978">
    <property type="entry name" value="FAD_G3PDH_2"/>
    <property type="match status" value="1"/>
</dbReference>
<evidence type="ECO:0000313" key="7">
    <source>
        <dbReference type="EMBL" id="GFH62703.1"/>
    </source>
</evidence>
<dbReference type="InterPro" id="IPR041854">
    <property type="entry name" value="BFD-like_2Fe2S-bd_dom_sf"/>
</dbReference>
<dbReference type="PANTHER" id="PTHR11985:SF15">
    <property type="entry name" value="GLYCEROL-3-PHOSPHATE DEHYDROGENASE, MITOCHONDRIAL"/>
    <property type="match status" value="1"/>
</dbReference>
<gene>
    <name evidence="7" type="primary">glpA</name>
    <name evidence="7" type="ORF">ZNDK_0474</name>
</gene>
<feature type="domain" description="FAD dependent oxidoreductase" evidence="6">
    <location>
        <begin position="5"/>
        <end position="351"/>
    </location>
</feature>
<dbReference type="SUPFAM" id="SSF51905">
    <property type="entry name" value="FAD/NAD(P)-binding domain"/>
    <property type="match status" value="1"/>
</dbReference>
<dbReference type="Gene3D" id="3.30.9.10">
    <property type="entry name" value="D-Amino Acid Oxidase, subunit A, domain 2"/>
    <property type="match status" value="1"/>
</dbReference>
<dbReference type="InterPro" id="IPR036188">
    <property type="entry name" value="FAD/NAD-bd_sf"/>
</dbReference>
<comment type="similarity">
    <text evidence="2">Belongs to the FAD-dependent glycerol-3-phosphate dehydrogenase family.</text>
</comment>
<name>A0A6L2R5C5_9BACT</name>
<dbReference type="GO" id="GO:0005886">
    <property type="term" value="C:plasma membrane"/>
    <property type="evidence" value="ECO:0007669"/>
    <property type="project" value="InterPro"/>
</dbReference>
<comment type="caution">
    <text evidence="7">The sequence shown here is derived from an EMBL/GenBank/DDBJ whole genome shotgun (WGS) entry which is preliminary data.</text>
</comment>
<evidence type="ECO:0000313" key="8">
    <source>
        <dbReference type="Proteomes" id="UP000505077"/>
    </source>
</evidence>
<dbReference type="NCBIfam" id="NF008313">
    <property type="entry name" value="PRK11101.1"/>
    <property type="match status" value="1"/>
</dbReference>
<reference evidence="7 8" key="1">
    <citation type="journal article" date="2020" name="ISME J.">
        <title>Parallel Reductive Genome Evolution in Desulfovibrio Ectosymbionts Independently Acquired by Trichonympha Protists in the Termite Gut.</title>
        <authorList>
            <person name="Takeuchi M."/>
            <person name="Kuwahara H."/>
            <person name="Murakami T."/>
            <person name="Takahashi K."/>
            <person name="Kajitani R."/>
            <person name="Toyoda A."/>
            <person name="Itoh T."/>
            <person name="Ohkuma M."/>
            <person name="Hongoh Y."/>
        </authorList>
    </citation>
    <scope>NUCLEOTIDE SEQUENCE [LARGE SCALE GENOMIC DNA]</scope>
    <source>
        <strain evidence="7">ZnDsv-02</strain>
    </source>
</reference>
<dbReference type="Proteomes" id="UP000505077">
    <property type="component" value="Unassembled WGS sequence"/>
</dbReference>
<evidence type="ECO:0000256" key="2">
    <source>
        <dbReference type="ARBA" id="ARBA00007330"/>
    </source>
</evidence>
<dbReference type="InterPro" id="IPR017752">
    <property type="entry name" value="G3P_DH_GlpA_su"/>
</dbReference>
<proteinExistence type="inferred from homology"/>
<dbReference type="NCBIfam" id="TIGR03377">
    <property type="entry name" value="glycerol3P_GlpA"/>
    <property type="match status" value="1"/>
</dbReference>
<dbReference type="Gene3D" id="3.50.50.60">
    <property type="entry name" value="FAD/NAD(P)-binding domain"/>
    <property type="match status" value="1"/>
</dbReference>
<dbReference type="AlphaFoldDB" id="A0A6L2R5C5"/>
<comment type="cofactor">
    <cofactor evidence="1">
        <name>FAD</name>
        <dbReference type="ChEBI" id="CHEBI:57692"/>
    </cofactor>
</comment>
<evidence type="ECO:0000259" key="6">
    <source>
        <dbReference type="Pfam" id="PF01266"/>
    </source>
</evidence>
<sequence>MQQTRIVVIGGGATGIGILRDLSMRGVPAVLLEQGGLANGTSSRFHGLLHSGARYAASDLHAACECIEENTILRRIGRHCVEEFEGLFVLTREDDPAYVAPWLAACARAGIITEEISVEEARAREPALAPDIRQVFRVPDAGVDGFRLVWHNAESARRYGGEVRTYHKVTGIESVNGKITGLTVCNTLNRESYPLACEYIVNAAGPWSGEIARLAGQRVDITPDRGTLLAFNHRFTSHIVNRLHKSADGDIFVPHGSITILGTTSAQAKNPADTTPTPEEVLRLLSLGEKLFPDVWEYRILRVFAGNRPLYTPPDHDAGRGASRNFVIVDHEQDGLAGFASIFGGKLTTYRLMAEKMTDLVCAKLGVATPCRTAGIPLAAQPARATLERAGRRLPAHGARLVAERLGDQFPKIVNAPEQDSGADLLCECEMVTRAEVELVAADPTTHFLHDIRFRTRLGMGTCQGTCCSLRAVGVLSKSGVAFAADPRTALRTFLQERWRGLRPVLWGAQAQKCEFNRALYGATLNLNGADDEAD</sequence>
<dbReference type="InterPro" id="IPR000447">
    <property type="entry name" value="G3P_DH_FAD-dep"/>
</dbReference>
<dbReference type="GO" id="GO:0010181">
    <property type="term" value="F:FMN binding"/>
    <property type="evidence" value="ECO:0007669"/>
    <property type="project" value="InterPro"/>
</dbReference>
<dbReference type="GO" id="GO:0004368">
    <property type="term" value="F:glycerol-3-phosphate dehydrogenase (quinone) activity"/>
    <property type="evidence" value="ECO:0007669"/>
    <property type="project" value="InterPro"/>
</dbReference>
<keyword evidence="4" id="KW-0274">FAD</keyword>
<evidence type="ECO:0000256" key="3">
    <source>
        <dbReference type="ARBA" id="ARBA00022630"/>
    </source>
</evidence>
<dbReference type="InterPro" id="IPR006076">
    <property type="entry name" value="FAD-dep_OxRdtase"/>
</dbReference>
<dbReference type="Pfam" id="PF01266">
    <property type="entry name" value="DAO"/>
    <property type="match status" value="1"/>
</dbReference>
<dbReference type="PRINTS" id="PR01001">
    <property type="entry name" value="FADG3PDH"/>
</dbReference>
<dbReference type="PANTHER" id="PTHR11985">
    <property type="entry name" value="GLYCEROL-3-PHOSPHATE DEHYDROGENASE"/>
    <property type="match status" value="1"/>
</dbReference>
<keyword evidence="5" id="KW-0560">Oxidoreductase</keyword>
<keyword evidence="3" id="KW-0285">Flavoprotein</keyword>
<dbReference type="GO" id="GO:0046174">
    <property type="term" value="P:polyol catabolic process"/>
    <property type="evidence" value="ECO:0007669"/>
    <property type="project" value="InterPro"/>
</dbReference>
<accession>A0A6L2R5C5</accession>
<evidence type="ECO:0000256" key="4">
    <source>
        <dbReference type="ARBA" id="ARBA00022827"/>
    </source>
</evidence>
<dbReference type="GO" id="GO:0050660">
    <property type="term" value="F:flavin adenine dinucleotide binding"/>
    <property type="evidence" value="ECO:0007669"/>
    <property type="project" value="InterPro"/>
</dbReference>
<dbReference type="EMBL" id="BLLL01000004">
    <property type="protein sequence ID" value="GFH62703.1"/>
    <property type="molecule type" value="Genomic_DNA"/>
</dbReference>
<organism evidence="7 8">
    <name type="scientific">Candidatus Desulfovibrio kirbyi</name>
    <dbReference type="NCBI Taxonomy" id="2696086"/>
    <lineage>
        <taxon>Bacteria</taxon>
        <taxon>Pseudomonadati</taxon>
        <taxon>Thermodesulfobacteriota</taxon>
        <taxon>Desulfovibrionia</taxon>
        <taxon>Desulfovibrionales</taxon>
        <taxon>Desulfovibrionaceae</taxon>
        <taxon>Desulfovibrio</taxon>
    </lineage>
</organism>
<dbReference type="CDD" id="cd19946">
    <property type="entry name" value="GlpA-like_Fer2_BFD-like"/>
    <property type="match status" value="1"/>
</dbReference>
<protein>
    <submittedName>
        <fullName evidence="7">Anaerobic glycerol-3-phosphate dehydrogenase subunit A</fullName>
    </submittedName>
</protein>
<dbReference type="GO" id="GO:0006072">
    <property type="term" value="P:glycerol-3-phosphate metabolic process"/>
    <property type="evidence" value="ECO:0007669"/>
    <property type="project" value="InterPro"/>
</dbReference>
<dbReference type="Gene3D" id="1.10.10.1100">
    <property type="entry name" value="BFD-like [2Fe-2S]-binding domain"/>
    <property type="match status" value="1"/>
</dbReference>
<evidence type="ECO:0000256" key="5">
    <source>
        <dbReference type="ARBA" id="ARBA00023002"/>
    </source>
</evidence>
<evidence type="ECO:0000256" key="1">
    <source>
        <dbReference type="ARBA" id="ARBA00001974"/>
    </source>
</evidence>
<dbReference type="GO" id="GO:0009331">
    <property type="term" value="C:glycerol-3-phosphate dehydrogenase (FAD) complex"/>
    <property type="evidence" value="ECO:0007669"/>
    <property type="project" value="InterPro"/>
</dbReference>